<feature type="domain" description="Zinc knuckle CX2CX4HX4C" evidence="1">
    <location>
        <begin position="6"/>
        <end position="49"/>
    </location>
</feature>
<dbReference type="Pfam" id="PF14392">
    <property type="entry name" value="zf-CCHC_4"/>
    <property type="match status" value="1"/>
</dbReference>
<evidence type="ECO:0000259" key="1">
    <source>
        <dbReference type="Pfam" id="PF14392"/>
    </source>
</evidence>
<gene>
    <name evidence="2" type="ORF">EUTSA_v10002758mg</name>
</gene>
<dbReference type="EMBL" id="KI517609">
    <property type="protein sequence ID" value="ESQ36906.1"/>
    <property type="molecule type" value="Genomic_DNA"/>
</dbReference>
<organism evidence="2 3">
    <name type="scientific">Eutrema salsugineum</name>
    <name type="common">Saltwater cress</name>
    <name type="synonym">Sisymbrium salsugineum</name>
    <dbReference type="NCBI Taxonomy" id="72664"/>
    <lineage>
        <taxon>Eukaryota</taxon>
        <taxon>Viridiplantae</taxon>
        <taxon>Streptophyta</taxon>
        <taxon>Embryophyta</taxon>
        <taxon>Tracheophyta</taxon>
        <taxon>Spermatophyta</taxon>
        <taxon>Magnoliopsida</taxon>
        <taxon>eudicotyledons</taxon>
        <taxon>Gunneridae</taxon>
        <taxon>Pentapetalae</taxon>
        <taxon>rosids</taxon>
        <taxon>malvids</taxon>
        <taxon>Brassicales</taxon>
        <taxon>Brassicaceae</taxon>
        <taxon>Eutremeae</taxon>
        <taxon>Eutrema</taxon>
    </lineage>
</organism>
<evidence type="ECO:0000313" key="2">
    <source>
        <dbReference type="EMBL" id="ESQ36906.1"/>
    </source>
</evidence>
<reference evidence="2 3" key="1">
    <citation type="journal article" date="2013" name="Front. Plant Sci.">
        <title>The Reference Genome of the Halophytic Plant Eutrema salsugineum.</title>
        <authorList>
            <person name="Yang R."/>
            <person name="Jarvis D.E."/>
            <person name="Chen H."/>
            <person name="Beilstein M.A."/>
            <person name="Grimwood J."/>
            <person name="Jenkins J."/>
            <person name="Shu S."/>
            <person name="Prochnik S."/>
            <person name="Xin M."/>
            <person name="Ma C."/>
            <person name="Schmutz J."/>
            <person name="Wing R.A."/>
            <person name="Mitchell-Olds T."/>
            <person name="Schumaker K.S."/>
            <person name="Wang X."/>
        </authorList>
    </citation>
    <scope>NUCLEOTIDE SEQUENCE [LARGE SCALE GENOMIC DNA]</scope>
</reference>
<proteinExistence type="predicted"/>
<dbReference type="KEGG" id="eus:EUTSA_v10002758mg"/>
<evidence type="ECO:0000313" key="3">
    <source>
        <dbReference type="Proteomes" id="UP000030689"/>
    </source>
</evidence>
<dbReference type="Proteomes" id="UP000030689">
    <property type="component" value="Unassembled WGS sequence"/>
</dbReference>
<dbReference type="Gramene" id="ESQ36906">
    <property type="protein sequence ID" value="ESQ36906"/>
    <property type="gene ID" value="EUTSA_v10002758mg"/>
</dbReference>
<keyword evidence="3" id="KW-1185">Reference proteome</keyword>
<accession>V4MWX6</accession>
<sequence length="71" mass="8522">MDAYGHLIFTRFIHFDDQWEPILIRFRFEKFRKFCSTCGALTHEKTGCNFRLQPRNPIQAIPQLPPIQQEQ</sequence>
<dbReference type="AlphaFoldDB" id="V4MWX6"/>
<name>V4MWX6_EUTSA</name>
<dbReference type="InterPro" id="IPR025836">
    <property type="entry name" value="Zn_knuckle_CX2CX4HX4C"/>
</dbReference>
<protein>
    <recommendedName>
        <fullName evidence="1">Zinc knuckle CX2CX4HX4C domain-containing protein</fullName>
    </recommendedName>
</protein>